<protein>
    <recommendedName>
        <fullName evidence="5">Lipoprotein</fullName>
    </recommendedName>
</protein>
<feature type="region of interest" description="Disordered" evidence="1">
    <location>
        <begin position="31"/>
        <end position="58"/>
    </location>
</feature>
<gene>
    <name evidence="3" type="ORF">MNQ99_08015</name>
</gene>
<organism evidence="3 4">
    <name type="scientific">Arthrobacter sulfonylureivorans</name>
    <dbReference type="NCBI Taxonomy" id="2486855"/>
    <lineage>
        <taxon>Bacteria</taxon>
        <taxon>Bacillati</taxon>
        <taxon>Actinomycetota</taxon>
        <taxon>Actinomycetes</taxon>
        <taxon>Micrococcales</taxon>
        <taxon>Micrococcaceae</taxon>
        <taxon>Arthrobacter</taxon>
    </lineage>
</organism>
<reference evidence="3 4" key="1">
    <citation type="submission" date="2022-03" db="EMBL/GenBank/DDBJ databases">
        <title>Isotopic signatures of nitrous oxide derived from detoxification processes.</title>
        <authorList>
            <person name="Behrendt U."/>
            <person name="Buchen C."/>
            <person name="Well R."/>
            <person name="Ulrich A."/>
            <person name="Rohe L."/>
            <person name="Kolb S."/>
            <person name="Schloter M."/>
            <person name="Horn M.A."/>
            <person name="Augustin J."/>
        </authorList>
    </citation>
    <scope>NUCLEOTIDE SEQUENCE [LARGE SCALE GENOMIC DNA]</scope>
    <source>
        <strain evidence="3 4">S4-C24</strain>
    </source>
</reference>
<dbReference type="Proteomes" id="UP000829069">
    <property type="component" value="Chromosome"/>
</dbReference>
<evidence type="ECO:0000256" key="1">
    <source>
        <dbReference type="SAM" id="MobiDB-lite"/>
    </source>
</evidence>
<proteinExistence type="predicted"/>
<name>A0ABY3WDK4_9MICC</name>
<evidence type="ECO:0000313" key="4">
    <source>
        <dbReference type="Proteomes" id="UP000829069"/>
    </source>
</evidence>
<dbReference type="EMBL" id="CP093326">
    <property type="protein sequence ID" value="UNK47270.1"/>
    <property type="molecule type" value="Genomic_DNA"/>
</dbReference>
<dbReference type="PROSITE" id="PS51257">
    <property type="entry name" value="PROKAR_LIPOPROTEIN"/>
    <property type="match status" value="1"/>
</dbReference>
<evidence type="ECO:0008006" key="5">
    <source>
        <dbReference type="Google" id="ProtNLM"/>
    </source>
</evidence>
<evidence type="ECO:0000256" key="2">
    <source>
        <dbReference type="SAM" id="SignalP"/>
    </source>
</evidence>
<dbReference type="RefSeq" id="WP_241915051.1">
    <property type="nucleotide sequence ID" value="NZ_CP093326.1"/>
</dbReference>
<keyword evidence="2" id="KW-0732">Signal</keyword>
<feature type="compositionally biased region" description="Low complexity" evidence="1">
    <location>
        <begin position="31"/>
        <end position="44"/>
    </location>
</feature>
<feature type="signal peptide" evidence="2">
    <location>
        <begin position="1"/>
        <end position="26"/>
    </location>
</feature>
<keyword evidence="4" id="KW-1185">Reference proteome</keyword>
<feature type="chain" id="PRO_5046249832" description="Lipoprotein" evidence="2">
    <location>
        <begin position="27"/>
        <end position="260"/>
    </location>
</feature>
<sequence>MRTGKLLGRGAAAALCVALVSGCNLLPTNDGGASASPGASPAAVAGGGGSSGTTAPLGKAPVRKATIDGWKVYTDPDRVLSFEIPADWVVQRQVKASQPSDNGLHLDIRDSSGKLAAQLHTRLKLPKATCSAGGVTELRVLLSEPAKVPAVASADTIEPVFVYRTLLGYKYFGSYGLTDKPAGNGFQACTVENTVNGPKPVGVYSFGTAVRHGTPAPGEKTGLLDKYGLIAEAERFITTERFKTVQQVIMTLQIAGDAKA</sequence>
<accession>A0ABY3WDK4</accession>
<evidence type="ECO:0000313" key="3">
    <source>
        <dbReference type="EMBL" id="UNK47270.1"/>
    </source>
</evidence>